<keyword evidence="2" id="KW-1185">Reference proteome</keyword>
<name>A0A515EU95_9BURK</name>
<reference evidence="2" key="2">
    <citation type="journal article" date="2020" name="Int. J. Syst. Evol. Microbiol.">
        <title>Genomic insights into a novel species Rhodoferax aquaticus sp. nov., isolated from freshwater.</title>
        <authorList>
            <person name="Li T."/>
            <person name="Zhuo Y."/>
            <person name="Jin C.Z."/>
            <person name="Wu X."/>
            <person name="Ko S.R."/>
            <person name="Jin F.J."/>
            <person name="Ahn C.Y."/>
            <person name="Oh H.M."/>
            <person name="Lee H.G."/>
            <person name="Jin L."/>
        </authorList>
    </citation>
    <scope>NUCLEOTIDE SEQUENCE [LARGE SCALE GENOMIC DNA]</scope>
    <source>
        <strain evidence="2">Gr-4</strain>
    </source>
</reference>
<accession>A0A515EU95</accession>
<dbReference type="KEGG" id="rhg:EXZ61_19610"/>
<evidence type="ECO:0000313" key="2">
    <source>
        <dbReference type="Proteomes" id="UP000317365"/>
    </source>
</evidence>
<dbReference type="AlphaFoldDB" id="A0A515EU95"/>
<reference evidence="2" key="1">
    <citation type="submission" date="2019-02" db="EMBL/GenBank/DDBJ databases">
        <title>Complete genome sequence of Rhodoferax sp. Gr-4.</title>
        <authorList>
            <person name="Jin L."/>
        </authorList>
    </citation>
    <scope>NUCLEOTIDE SEQUENCE [LARGE SCALE GENOMIC DNA]</scope>
    <source>
        <strain evidence="2">Gr-4</strain>
    </source>
</reference>
<dbReference type="Gene3D" id="3.30.420.300">
    <property type="entry name" value="2-keto-3-deoxy-galactonokinase, substrate binding domain"/>
    <property type="match status" value="1"/>
</dbReference>
<dbReference type="InterPro" id="IPR042257">
    <property type="entry name" value="DGOK_C"/>
</dbReference>
<dbReference type="GO" id="GO:0034194">
    <property type="term" value="P:D-galactonate catabolic process"/>
    <property type="evidence" value="ECO:0007669"/>
    <property type="project" value="InterPro"/>
</dbReference>
<dbReference type="Gene3D" id="3.30.420.310">
    <property type="entry name" value="2-keto-3-deoxy-galactonokinase, C-terminal domain"/>
    <property type="match status" value="1"/>
</dbReference>
<proteinExistence type="predicted"/>
<dbReference type="InterPro" id="IPR042258">
    <property type="entry name" value="DGOK_N"/>
</dbReference>
<organism evidence="1 2">
    <name type="scientific">Rhodoferax aquaticus</name>
    <dbReference type="NCBI Taxonomy" id="2527691"/>
    <lineage>
        <taxon>Bacteria</taxon>
        <taxon>Pseudomonadati</taxon>
        <taxon>Pseudomonadota</taxon>
        <taxon>Betaproteobacteria</taxon>
        <taxon>Burkholderiales</taxon>
        <taxon>Comamonadaceae</taxon>
        <taxon>Rhodoferax</taxon>
    </lineage>
</organism>
<gene>
    <name evidence="1" type="ORF">EXZ61_19610</name>
</gene>
<dbReference type="GO" id="GO:0008671">
    <property type="term" value="F:2-dehydro-3-deoxygalactonokinase activity"/>
    <property type="evidence" value="ECO:0007669"/>
    <property type="project" value="InterPro"/>
</dbReference>
<dbReference type="EMBL" id="CP036282">
    <property type="protein sequence ID" value="QDL56188.1"/>
    <property type="molecule type" value="Genomic_DNA"/>
</dbReference>
<dbReference type="Pfam" id="PF05035">
    <property type="entry name" value="DGOK"/>
    <property type="match status" value="1"/>
</dbReference>
<dbReference type="InterPro" id="IPR007729">
    <property type="entry name" value="DGOK"/>
</dbReference>
<sequence>METTLHIPLVGIDWGTTHRRAYAITAQGTCTQEMADDQGALASQGNFEAALKQALGALNTDTDCVIMAGMVGSALGWHEVPYADQELALEDLGKHLFAVPAGTTAPPRFIVPGYRVRNAWGQPDVMRGEETQLLGAVVQGHSDGWFVLPGTHSKWVELQDGRVRQLRTYMTGELFDLLGRHGTLAAAAGVGTPVWDATAFANGVRVSGQRALSHMLFASRALVVCGDMPAASTRSYLSGLLIGTELKDVMHSHASTGTGALSPSQQRFQLIGSPELARHYQTAADLLSLQFNILDPKAAFLAAVSHLYQHAQKNT</sequence>
<dbReference type="Proteomes" id="UP000317365">
    <property type="component" value="Chromosome"/>
</dbReference>
<evidence type="ECO:0000313" key="1">
    <source>
        <dbReference type="EMBL" id="QDL56188.1"/>
    </source>
</evidence>
<protein>
    <submittedName>
        <fullName evidence="1">2-dehydro-3-deoxygalactonokinase</fullName>
    </submittedName>
</protein>